<keyword evidence="13" id="KW-1133">Transmembrane helix</keyword>
<dbReference type="Pfam" id="PF00512">
    <property type="entry name" value="HisKA"/>
    <property type="match status" value="1"/>
</dbReference>
<dbReference type="SMART" id="SM00388">
    <property type="entry name" value="HisKA"/>
    <property type="match status" value="1"/>
</dbReference>
<keyword evidence="6" id="KW-0808">Transferase</keyword>
<dbReference type="Pfam" id="PF02518">
    <property type="entry name" value="HATPase_c"/>
    <property type="match status" value="1"/>
</dbReference>
<gene>
    <name evidence="15" type="ORF">SAMN02745193_00329</name>
</gene>
<feature type="compositionally biased region" description="Basic and acidic residues" evidence="12">
    <location>
        <begin position="408"/>
        <end position="417"/>
    </location>
</feature>
<evidence type="ECO:0000256" key="2">
    <source>
        <dbReference type="ARBA" id="ARBA00004236"/>
    </source>
</evidence>
<dbReference type="GO" id="GO:0005524">
    <property type="term" value="F:ATP binding"/>
    <property type="evidence" value="ECO:0007669"/>
    <property type="project" value="UniProtKB-KW"/>
</dbReference>
<dbReference type="FunFam" id="1.10.287.130:FF:000008">
    <property type="entry name" value="Two-component sensor histidine kinase"/>
    <property type="match status" value="1"/>
</dbReference>
<dbReference type="InterPro" id="IPR003661">
    <property type="entry name" value="HisK_dim/P_dom"/>
</dbReference>
<dbReference type="EC" id="2.7.13.3" evidence="3"/>
<dbReference type="Gene3D" id="1.10.287.130">
    <property type="match status" value="1"/>
</dbReference>
<keyword evidence="4" id="KW-1003">Cell membrane</keyword>
<keyword evidence="9" id="KW-0067">ATP-binding</keyword>
<comment type="catalytic activity">
    <reaction evidence="1">
        <text>ATP + protein L-histidine = ADP + protein N-phospho-L-histidine.</text>
        <dbReference type="EC" id="2.7.13.3"/>
    </reaction>
</comment>
<sequence length="417" mass="45227">MGMGQNFPVAGILLAAVTFVAMMLLGVDAVIALSVLLVWVGSLLVAAGRPPEPPKTIVKRSFDLDSISELIENFSTPLMITERNTIALANRAARTMLGPHVVGQDARVALRQPEAISLLNDGRSGEAIVRGLVRRQDIWQVNHQAIDDRLAMLELTNQTAEADISRAHTDFVANASHELRTPLAAILGYVETLREDDGKVDTPTAQKFLGIIEREAQRLHALVSDLMSLSRVEAEKHDLPTERIALAPLVERASRDAAGSARVERIELDLAGDPWVIGDQQQLEQVVRNLVDNALKYGASDRPVKVALDLVPGDQARIAVTDQGEGVAAEQIPHLTRRFYRTDPGRSRASGGTGLGLAIVKHIVERHRGRLDISSKLGKGTRVVVRIPLAAPVKTEAPDAGEEDGDDPREPETQELS</sequence>
<keyword evidence="16" id="KW-1185">Reference proteome</keyword>
<evidence type="ECO:0000259" key="14">
    <source>
        <dbReference type="PROSITE" id="PS50109"/>
    </source>
</evidence>
<dbReference type="STRING" id="198312.SAMN02745193_00329"/>
<comment type="subcellular location">
    <subcellularLocation>
        <location evidence="2">Cell membrane</location>
    </subcellularLocation>
</comment>
<evidence type="ECO:0000256" key="6">
    <source>
        <dbReference type="ARBA" id="ARBA00022679"/>
    </source>
</evidence>
<accession>A0A1M7RSW6</accession>
<dbReference type="PANTHER" id="PTHR43711">
    <property type="entry name" value="TWO-COMPONENT HISTIDINE KINASE"/>
    <property type="match status" value="1"/>
</dbReference>
<evidence type="ECO:0000313" key="15">
    <source>
        <dbReference type="EMBL" id="SHN49385.1"/>
    </source>
</evidence>
<evidence type="ECO:0000256" key="12">
    <source>
        <dbReference type="SAM" id="MobiDB-lite"/>
    </source>
</evidence>
<evidence type="ECO:0000256" key="5">
    <source>
        <dbReference type="ARBA" id="ARBA00022553"/>
    </source>
</evidence>
<keyword evidence="7" id="KW-0547">Nucleotide-binding</keyword>
<dbReference type="GO" id="GO:0005886">
    <property type="term" value="C:plasma membrane"/>
    <property type="evidence" value="ECO:0007669"/>
    <property type="project" value="UniProtKB-SubCell"/>
</dbReference>
<evidence type="ECO:0000256" key="4">
    <source>
        <dbReference type="ARBA" id="ARBA00022475"/>
    </source>
</evidence>
<dbReference type="AlphaFoldDB" id="A0A1M7RSW6"/>
<dbReference type="SMART" id="SM00387">
    <property type="entry name" value="HATPase_c"/>
    <property type="match status" value="1"/>
</dbReference>
<evidence type="ECO:0000256" key="7">
    <source>
        <dbReference type="ARBA" id="ARBA00022741"/>
    </source>
</evidence>
<evidence type="ECO:0000256" key="8">
    <source>
        <dbReference type="ARBA" id="ARBA00022777"/>
    </source>
</evidence>
<evidence type="ECO:0000256" key="3">
    <source>
        <dbReference type="ARBA" id="ARBA00012438"/>
    </source>
</evidence>
<name>A0A1M7RSW6_9SPHN</name>
<dbReference type="SUPFAM" id="SSF47384">
    <property type="entry name" value="Homodimeric domain of signal transducing histidine kinase"/>
    <property type="match status" value="1"/>
</dbReference>
<evidence type="ECO:0000256" key="11">
    <source>
        <dbReference type="ARBA" id="ARBA00023136"/>
    </source>
</evidence>
<feature type="region of interest" description="Disordered" evidence="12">
    <location>
        <begin position="390"/>
        <end position="417"/>
    </location>
</feature>
<dbReference type="SUPFAM" id="SSF55874">
    <property type="entry name" value="ATPase domain of HSP90 chaperone/DNA topoisomerase II/histidine kinase"/>
    <property type="match status" value="1"/>
</dbReference>
<evidence type="ECO:0000256" key="9">
    <source>
        <dbReference type="ARBA" id="ARBA00022840"/>
    </source>
</evidence>
<dbReference type="GO" id="GO:0000155">
    <property type="term" value="F:phosphorelay sensor kinase activity"/>
    <property type="evidence" value="ECO:0007669"/>
    <property type="project" value="InterPro"/>
</dbReference>
<evidence type="ECO:0000313" key="16">
    <source>
        <dbReference type="Proteomes" id="UP000184391"/>
    </source>
</evidence>
<dbReference type="InterPro" id="IPR036097">
    <property type="entry name" value="HisK_dim/P_sf"/>
</dbReference>
<proteinExistence type="predicted"/>
<dbReference type="InterPro" id="IPR005467">
    <property type="entry name" value="His_kinase_dom"/>
</dbReference>
<evidence type="ECO:0000256" key="10">
    <source>
        <dbReference type="ARBA" id="ARBA00023012"/>
    </source>
</evidence>
<protein>
    <recommendedName>
        <fullName evidence="3">histidine kinase</fullName>
        <ecNumber evidence="3">2.7.13.3</ecNumber>
    </recommendedName>
</protein>
<reference evidence="16" key="1">
    <citation type="submission" date="2016-12" db="EMBL/GenBank/DDBJ databases">
        <authorList>
            <person name="Varghese N."/>
            <person name="Submissions S."/>
        </authorList>
    </citation>
    <scope>NUCLEOTIDE SEQUENCE [LARGE SCALE GENOMIC DNA]</scope>
    <source>
        <strain evidence="16">DSM 11032</strain>
    </source>
</reference>
<dbReference type="PRINTS" id="PR00344">
    <property type="entry name" value="BCTRLSENSOR"/>
</dbReference>
<dbReference type="PANTHER" id="PTHR43711:SF1">
    <property type="entry name" value="HISTIDINE KINASE 1"/>
    <property type="match status" value="1"/>
</dbReference>
<feature type="domain" description="Histidine kinase" evidence="14">
    <location>
        <begin position="174"/>
        <end position="391"/>
    </location>
</feature>
<dbReference type="FunFam" id="3.30.565.10:FF:000006">
    <property type="entry name" value="Sensor histidine kinase WalK"/>
    <property type="match status" value="1"/>
</dbReference>
<keyword evidence="5" id="KW-0597">Phosphoprotein</keyword>
<keyword evidence="10" id="KW-0902">Two-component regulatory system</keyword>
<dbReference type="CDD" id="cd00082">
    <property type="entry name" value="HisKA"/>
    <property type="match status" value="1"/>
</dbReference>
<dbReference type="InterPro" id="IPR004358">
    <property type="entry name" value="Sig_transdc_His_kin-like_C"/>
</dbReference>
<dbReference type="OrthoDB" id="9797304at2"/>
<dbReference type="InterPro" id="IPR003594">
    <property type="entry name" value="HATPase_dom"/>
</dbReference>
<keyword evidence="13" id="KW-0812">Transmembrane</keyword>
<feature type="transmembrane region" description="Helical" evidence="13">
    <location>
        <begin position="7"/>
        <end position="25"/>
    </location>
</feature>
<dbReference type="EMBL" id="FRDF01000002">
    <property type="protein sequence ID" value="SHN49385.1"/>
    <property type="molecule type" value="Genomic_DNA"/>
</dbReference>
<dbReference type="InterPro" id="IPR036890">
    <property type="entry name" value="HATPase_C_sf"/>
</dbReference>
<keyword evidence="11 13" id="KW-0472">Membrane</keyword>
<evidence type="ECO:0000256" key="13">
    <source>
        <dbReference type="SAM" id="Phobius"/>
    </source>
</evidence>
<dbReference type="Gene3D" id="3.30.565.10">
    <property type="entry name" value="Histidine kinase-like ATPase, C-terminal domain"/>
    <property type="match status" value="1"/>
</dbReference>
<dbReference type="PROSITE" id="PS50109">
    <property type="entry name" value="HIS_KIN"/>
    <property type="match status" value="1"/>
</dbReference>
<dbReference type="Proteomes" id="UP000184391">
    <property type="component" value="Unassembled WGS sequence"/>
</dbReference>
<keyword evidence="8 15" id="KW-0418">Kinase</keyword>
<dbReference type="InterPro" id="IPR050736">
    <property type="entry name" value="Sensor_HK_Regulatory"/>
</dbReference>
<evidence type="ECO:0000256" key="1">
    <source>
        <dbReference type="ARBA" id="ARBA00000085"/>
    </source>
</evidence>
<organism evidence="15 16">
    <name type="scientific">Erythrobacter sanguineus</name>
    <dbReference type="NCBI Taxonomy" id="198312"/>
    <lineage>
        <taxon>Bacteria</taxon>
        <taxon>Pseudomonadati</taxon>
        <taxon>Pseudomonadota</taxon>
        <taxon>Alphaproteobacteria</taxon>
        <taxon>Sphingomonadales</taxon>
        <taxon>Erythrobacteraceae</taxon>
        <taxon>Erythrobacter/Porphyrobacter group</taxon>
        <taxon>Erythrobacter</taxon>
    </lineage>
</organism>